<evidence type="ECO:0000313" key="3">
    <source>
        <dbReference type="Proteomes" id="UP000318186"/>
    </source>
</evidence>
<dbReference type="InterPro" id="IPR010982">
    <property type="entry name" value="Lambda_DNA-bd_dom_sf"/>
</dbReference>
<gene>
    <name evidence="2" type="ORF">FHX80_112080</name>
</gene>
<reference evidence="2 3" key="1">
    <citation type="submission" date="2019-06" db="EMBL/GenBank/DDBJ databases">
        <title>Sequencing the genomes of 1000 actinobacteria strains.</title>
        <authorList>
            <person name="Klenk H.-P."/>
        </authorList>
    </citation>
    <scope>NUCLEOTIDE SEQUENCE [LARGE SCALE GENOMIC DNA]</scope>
    <source>
        <strain evidence="2 3">DSM 42059</strain>
    </source>
</reference>
<dbReference type="GO" id="GO:0003677">
    <property type="term" value="F:DNA binding"/>
    <property type="evidence" value="ECO:0007669"/>
    <property type="project" value="InterPro"/>
</dbReference>
<evidence type="ECO:0000259" key="1">
    <source>
        <dbReference type="PROSITE" id="PS50943"/>
    </source>
</evidence>
<organism evidence="2 3">
    <name type="scientific">Streptomyces brevispora</name>
    <dbReference type="NCBI Taxonomy" id="887462"/>
    <lineage>
        <taxon>Bacteria</taxon>
        <taxon>Bacillati</taxon>
        <taxon>Actinomycetota</taxon>
        <taxon>Actinomycetes</taxon>
        <taxon>Kitasatosporales</taxon>
        <taxon>Streptomycetaceae</taxon>
        <taxon>Streptomyces</taxon>
    </lineage>
</organism>
<dbReference type="Proteomes" id="UP000318186">
    <property type="component" value="Unassembled WGS sequence"/>
</dbReference>
<protein>
    <recommendedName>
        <fullName evidence="1">HTH cro/C1-type domain-containing protein</fullName>
    </recommendedName>
</protein>
<dbReference type="InterPro" id="IPR001387">
    <property type="entry name" value="Cro/C1-type_HTH"/>
</dbReference>
<dbReference type="RefSeq" id="WP_167523391.1">
    <property type="nucleotide sequence ID" value="NZ_JBHJUX010000014.1"/>
</dbReference>
<dbReference type="SMART" id="SM00530">
    <property type="entry name" value="HTH_XRE"/>
    <property type="match status" value="2"/>
</dbReference>
<dbReference type="CDD" id="cd00093">
    <property type="entry name" value="HTH_XRE"/>
    <property type="match status" value="1"/>
</dbReference>
<dbReference type="Gene3D" id="1.10.260.40">
    <property type="entry name" value="lambda repressor-like DNA-binding domains"/>
    <property type="match status" value="1"/>
</dbReference>
<proteinExistence type="predicted"/>
<sequence>MHPPLPFNARAARALREKLGMAPGHVAYAMRASFDMSYIAPEHVAAWERGTHLPSANELIALAGALWCHPSELMGRPGTLREHRIARGISPEDVARGTGLNIAAYHAMEETGQWTGDQGQSLRLGSLLGLPPRDYIAITGLEDELARLLTEAVSTRWQAHVRAIAKLLSMDRRELRDPLNAMQHEYQALMAATLSRAGGATASGEDGRSYIDDIVNRFWARLPDHS</sequence>
<comment type="caution">
    <text evidence="2">The sequence shown here is derived from an EMBL/GenBank/DDBJ whole genome shotgun (WGS) entry which is preliminary data.</text>
</comment>
<dbReference type="PROSITE" id="PS50943">
    <property type="entry name" value="HTH_CROC1"/>
    <property type="match status" value="1"/>
</dbReference>
<dbReference type="SUPFAM" id="SSF47413">
    <property type="entry name" value="lambda repressor-like DNA-binding domains"/>
    <property type="match status" value="2"/>
</dbReference>
<dbReference type="EMBL" id="VIWW01000001">
    <property type="protein sequence ID" value="TWG03646.1"/>
    <property type="molecule type" value="Genomic_DNA"/>
</dbReference>
<dbReference type="AlphaFoldDB" id="A0A561UWC7"/>
<accession>A0A561UWC7</accession>
<evidence type="ECO:0000313" key="2">
    <source>
        <dbReference type="EMBL" id="TWG03646.1"/>
    </source>
</evidence>
<feature type="domain" description="HTH cro/C1-type" evidence="1">
    <location>
        <begin position="35"/>
        <end position="73"/>
    </location>
</feature>
<name>A0A561UWC7_9ACTN</name>